<proteinExistence type="predicted"/>
<feature type="region of interest" description="Disordered" evidence="1">
    <location>
        <begin position="1"/>
        <end position="22"/>
    </location>
</feature>
<dbReference type="EMBL" id="BASZ01000013">
    <property type="protein sequence ID" value="GAD50942.1"/>
    <property type="molecule type" value="Genomic_DNA"/>
</dbReference>
<evidence type="ECO:0000256" key="1">
    <source>
        <dbReference type="SAM" id="MobiDB-lite"/>
    </source>
</evidence>
<organism evidence="2 3">
    <name type="scientific">Caenibius tardaugens NBRC 16725</name>
    <dbReference type="NCBI Taxonomy" id="1219035"/>
    <lineage>
        <taxon>Bacteria</taxon>
        <taxon>Pseudomonadati</taxon>
        <taxon>Pseudomonadota</taxon>
        <taxon>Alphaproteobacteria</taxon>
        <taxon>Sphingomonadales</taxon>
        <taxon>Erythrobacteraceae</taxon>
        <taxon>Caenibius</taxon>
    </lineage>
</organism>
<evidence type="ECO:0000313" key="2">
    <source>
        <dbReference type="EMBL" id="GAD50942.1"/>
    </source>
</evidence>
<name>U2YQI4_9SPHN</name>
<evidence type="ECO:0000313" key="3">
    <source>
        <dbReference type="Proteomes" id="UP000016568"/>
    </source>
</evidence>
<dbReference type="AlphaFoldDB" id="U2YQI4"/>
<sequence length="62" mass="6169">MSGARKGIRGNRPVLVNPGHSHRITSYSVEGNTVLGVAASASRALAVGNAEQAASLSKAAGP</sequence>
<accession>U2YQI4</accession>
<comment type="caution">
    <text evidence="2">The sequence shown here is derived from an EMBL/GenBank/DDBJ whole genome shotgun (WGS) entry which is preliminary data.</text>
</comment>
<protein>
    <submittedName>
        <fullName evidence="2">Uncharacterized protein</fullName>
    </submittedName>
</protein>
<dbReference type="Proteomes" id="UP000016568">
    <property type="component" value="Unassembled WGS sequence"/>
</dbReference>
<gene>
    <name evidence="2" type="ORF">NT2_13_00290</name>
</gene>
<keyword evidence="3" id="KW-1185">Reference proteome</keyword>
<reference evidence="2 3" key="1">
    <citation type="submission" date="2013-09" db="EMBL/GenBank/DDBJ databases">
        <title>Whole genome shotgun sequence of Novosphingobium tardaugens NBRC 16725.</title>
        <authorList>
            <person name="Isaki S."/>
            <person name="Hosoyama A."/>
            <person name="Tsuchikane K."/>
            <person name="Katsumata H."/>
            <person name="Ando Y."/>
            <person name="Yamazaki S."/>
            <person name="Fujita N."/>
        </authorList>
    </citation>
    <scope>NUCLEOTIDE SEQUENCE [LARGE SCALE GENOMIC DNA]</scope>
    <source>
        <strain evidence="2 3">NBRC 16725</strain>
    </source>
</reference>